<dbReference type="PaxDb" id="2850-Phatr20188"/>
<dbReference type="RefSeq" id="XP_002179982.1">
    <property type="nucleotide sequence ID" value="XM_002179946.1"/>
</dbReference>
<dbReference type="Gene3D" id="2.40.30.10">
    <property type="entry name" value="Translation factors"/>
    <property type="match status" value="1"/>
</dbReference>
<dbReference type="InterPro" id="IPR027417">
    <property type="entry name" value="P-loop_NTPase"/>
</dbReference>
<dbReference type="PANTHER" id="PTHR42908">
    <property type="entry name" value="TRANSLATION ELONGATION FACTOR-RELATED"/>
    <property type="match status" value="1"/>
</dbReference>
<dbReference type="Gene3D" id="3.40.50.300">
    <property type="entry name" value="P-loop containing nucleotide triphosphate hydrolases"/>
    <property type="match status" value="1"/>
</dbReference>
<dbReference type="Gene3D" id="3.30.70.870">
    <property type="entry name" value="Elongation Factor G (Translational Gtpase), domain 3"/>
    <property type="match status" value="1"/>
</dbReference>
<dbReference type="GO" id="GO:1990904">
    <property type="term" value="C:ribonucleoprotein complex"/>
    <property type="evidence" value="ECO:0007669"/>
    <property type="project" value="TreeGrafter"/>
</dbReference>
<dbReference type="PANTHER" id="PTHR42908:SF3">
    <property type="entry name" value="ELONGATION FACTOR-LIKE GTPASE 1"/>
    <property type="match status" value="1"/>
</dbReference>
<dbReference type="KEGG" id="pti:PHATRDRAFT_20188"/>
<evidence type="ECO:0000313" key="6">
    <source>
        <dbReference type="Proteomes" id="UP000000759"/>
    </source>
</evidence>
<comment type="subcellular location">
    <subcellularLocation>
        <location evidence="1">Plastid</location>
        <location evidence="1">Chloroplast</location>
    </subcellularLocation>
</comment>
<name>B7FZP5_PHATC</name>
<dbReference type="GO" id="GO:0003924">
    <property type="term" value="F:GTPase activity"/>
    <property type="evidence" value="ECO:0007669"/>
    <property type="project" value="InterPro"/>
</dbReference>
<dbReference type="PRINTS" id="PR00315">
    <property type="entry name" value="ELONGATNFCT"/>
</dbReference>
<dbReference type="STRING" id="556484.B7FZP5"/>
<dbReference type="Pfam" id="PF00009">
    <property type="entry name" value="GTP_EFTU"/>
    <property type="match status" value="1"/>
</dbReference>
<evidence type="ECO:0000313" key="5">
    <source>
        <dbReference type="EMBL" id="EEC48173.1"/>
    </source>
</evidence>
<dbReference type="InterPro" id="IPR000795">
    <property type="entry name" value="T_Tr_GTP-bd_dom"/>
</dbReference>
<dbReference type="GO" id="GO:0005829">
    <property type="term" value="C:cytosol"/>
    <property type="evidence" value="ECO:0007669"/>
    <property type="project" value="TreeGrafter"/>
</dbReference>
<dbReference type="InterPro" id="IPR005225">
    <property type="entry name" value="Small_GTP-bd"/>
</dbReference>
<dbReference type="OrthoDB" id="364892at2759"/>
<organism evidence="5 6">
    <name type="scientific">Phaeodactylum tricornutum (strain CCAP 1055/1)</name>
    <dbReference type="NCBI Taxonomy" id="556484"/>
    <lineage>
        <taxon>Eukaryota</taxon>
        <taxon>Sar</taxon>
        <taxon>Stramenopiles</taxon>
        <taxon>Ochrophyta</taxon>
        <taxon>Bacillariophyta</taxon>
        <taxon>Bacillariophyceae</taxon>
        <taxon>Bacillariophycidae</taxon>
        <taxon>Naviculales</taxon>
        <taxon>Phaeodactylaceae</taxon>
        <taxon>Phaeodactylum</taxon>
    </lineage>
</organism>
<reference evidence="6" key="2">
    <citation type="submission" date="2008-08" db="EMBL/GenBank/DDBJ databases">
        <authorList>
            <consortium name="Diatom Consortium"/>
            <person name="Grigoriev I."/>
            <person name="Grimwood J."/>
            <person name="Kuo A."/>
            <person name="Otillar R.P."/>
            <person name="Salamov A."/>
            <person name="Detter J.C."/>
            <person name="Lindquist E."/>
            <person name="Shapiro H."/>
            <person name="Lucas S."/>
            <person name="Glavina del Rio T."/>
            <person name="Pitluck S."/>
            <person name="Rokhsar D."/>
            <person name="Bowler C."/>
        </authorList>
    </citation>
    <scope>GENOME REANNOTATION</scope>
    <source>
        <strain evidence="6">CCAP 1055/1</strain>
    </source>
</reference>
<accession>B7FZP5</accession>
<dbReference type="NCBIfam" id="TIGR00231">
    <property type="entry name" value="small_GTP"/>
    <property type="match status" value="1"/>
</dbReference>
<proteinExistence type="predicted"/>
<reference evidence="5 6" key="1">
    <citation type="journal article" date="2008" name="Nature">
        <title>The Phaeodactylum genome reveals the evolutionary history of diatom genomes.</title>
        <authorList>
            <person name="Bowler C."/>
            <person name="Allen A.E."/>
            <person name="Badger J.H."/>
            <person name="Grimwood J."/>
            <person name="Jabbari K."/>
            <person name="Kuo A."/>
            <person name="Maheswari U."/>
            <person name="Martens C."/>
            <person name="Maumus F."/>
            <person name="Otillar R.P."/>
            <person name="Rayko E."/>
            <person name="Salamov A."/>
            <person name="Vandepoele K."/>
            <person name="Beszteri B."/>
            <person name="Gruber A."/>
            <person name="Heijde M."/>
            <person name="Katinka M."/>
            <person name="Mock T."/>
            <person name="Valentin K."/>
            <person name="Verret F."/>
            <person name="Berges J.A."/>
            <person name="Brownlee C."/>
            <person name="Cadoret J.P."/>
            <person name="Chiovitti A."/>
            <person name="Choi C.J."/>
            <person name="Coesel S."/>
            <person name="De Martino A."/>
            <person name="Detter J.C."/>
            <person name="Durkin C."/>
            <person name="Falciatore A."/>
            <person name="Fournet J."/>
            <person name="Haruta M."/>
            <person name="Huysman M.J."/>
            <person name="Jenkins B.D."/>
            <person name="Jiroutova K."/>
            <person name="Jorgensen R.E."/>
            <person name="Joubert Y."/>
            <person name="Kaplan A."/>
            <person name="Kroger N."/>
            <person name="Kroth P.G."/>
            <person name="La Roche J."/>
            <person name="Lindquist E."/>
            <person name="Lommer M."/>
            <person name="Martin-Jezequel V."/>
            <person name="Lopez P.J."/>
            <person name="Lucas S."/>
            <person name="Mangogna M."/>
            <person name="McGinnis K."/>
            <person name="Medlin L.K."/>
            <person name="Montsant A."/>
            <person name="Oudot-Le Secq M.P."/>
            <person name="Napoli C."/>
            <person name="Obornik M."/>
            <person name="Parker M.S."/>
            <person name="Petit J.L."/>
            <person name="Porcel B.M."/>
            <person name="Poulsen N."/>
            <person name="Robison M."/>
            <person name="Rychlewski L."/>
            <person name="Rynearson T.A."/>
            <person name="Schmutz J."/>
            <person name="Shapiro H."/>
            <person name="Siaut M."/>
            <person name="Stanley M."/>
            <person name="Sussman M.R."/>
            <person name="Taylor A.R."/>
            <person name="Vardi A."/>
            <person name="von Dassow P."/>
            <person name="Vyverman W."/>
            <person name="Willis A."/>
            <person name="Wyrwicz L.S."/>
            <person name="Rokhsar D.S."/>
            <person name="Weissenbach J."/>
            <person name="Armbrust E.V."/>
            <person name="Green B.R."/>
            <person name="Van de Peer Y."/>
            <person name="Grigoriev I.V."/>
        </authorList>
    </citation>
    <scope>NUCLEOTIDE SEQUENCE [LARGE SCALE GENOMIC DNA]</scope>
    <source>
        <strain evidence="5 6">CCAP 1055/1</strain>
    </source>
</reference>
<dbReference type="GO" id="GO:0005525">
    <property type="term" value="F:GTP binding"/>
    <property type="evidence" value="ECO:0007669"/>
    <property type="project" value="UniProtKB-KW"/>
</dbReference>
<keyword evidence="6" id="KW-1185">Reference proteome</keyword>
<gene>
    <name evidence="5" type="ORF">PHATRDRAFT_20188</name>
</gene>
<dbReference type="Pfam" id="PF00679">
    <property type="entry name" value="EFG_C"/>
    <property type="match status" value="1"/>
</dbReference>
<dbReference type="GO" id="GO:0009507">
    <property type="term" value="C:chloroplast"/>
    <property type="evidence" value="ECO:0007669"/>
    <property type="project" value="UniProtKB-SubCell"/>
</dbReference>
<evidence type="ECO:0000256" key="2">
    <source>
        <dbReference type="ARBA" id="ARBA00022741"/>
    </source>
</evidence>
<feature type="domain" description="Tr-type G" evidence="4">
    <location>
        <begin position="16"/>
        <end position="239"/>
    </location>
</feature>
<dbReference type="InterPro" id="IPR000640">
    <property type="entry name" value="EFG_V-like"/>
</dbReference>
<keyword evidence="3" id="KW-0342">GTP-binding</keyword>
<protein>
    <recommendedName>
        <fullName evidence="4">Tr-type G domain-containing protein</fullName>
    </recommendedName>
</protein>
<sequence>MSATNRSSSSVFLPPSQTRLVTIAAHVDHGKTTLADNLIEANGLISERLAGTLRYLDSDPEEQRRGITMRSSAIGLQHHVIHLYDSPGHTDFSREVSSAMSCCDTALLVVDAVEGMGPRTHQVFREAYAQQLVPILVLNKIDRLCLDLRLTPTEAYLRLRNLLETVNAAASTLLTSSRHADHASGSNGDPSTEITTELETQWTFDPARNNVVFASALFGFGFTAQNLARALYQTKAIPSSLKPPVFRSLVFADAKLKGDKVLKWKARDQTDDAPIFAIYGLQPLWDVLEGVATAAAAAGLGSSQLTAITNAAQEEYSRIAEAVQNCSVAPNAPTVAHVYKFMAAERSQIRDPCLPTNLESHDEDHTSLILGVARVLSGSLKTGKSYYAMGPKHLHTDSNIVPKRAIRLYLLMGSSFVLVDEVPAGHLCGVYNLEDTQLKTITLSDSPHGMPLTAMEQGIRPLVKVNVEAQEASDTIALERGLRKLALADAAVEVTATAKGERLLACLGEIHLEQSILDLRNVYCGREIKLRISDPIVDFGETTDWLMEGHLRLTLHSSMAGLGPLYSVLNKRRGKVLDDSMVDGADLLMITALIPQAEAFGLAPELYSNTSGEVTAPELNFSHWDRLDVDPFWIPTSLEEREDFGELQMAGDMSTGLDNTALKYIRKVREQKGLTTDSARTVLNAEKQRTLKR</sequence>
<dbReference type="Gene3D" id="3.30.70.240">
    <property type="match status" value="1"/>
</dbReference>
<dbReference type="SUPFAM" id="SSF50447">
    <property type="entry name" value="Translation proteins"/>
    <property type="match status" value="1"/>
</dbReference>
<evidence type="ECO:0000259" key="4">
    <source>
        <dbReference type="PROSITE" id="PS51722"/>
    </source>
</evidence>
<dbReference type="EMBL" id="CM000611">
    <property type="protein sequence ID" value="EEC48173.1"/>
    <property type="molecule type" value="Genomic_DNA"/>
</dbReference>
<dbReference type="SUPFAM" id="SSF52540">
    <property type="entry name" value="P-loop containing nucleoside triphosphate hydrolases"/>
    <property type="match status" value="1"/>
</dbReference>
<keyword evidence="2" id="KW-0547">Nucleotide-binding</keyword>
<dbReference type="GeneID" id="7200900"/>
<dbReference type="SMART" id="SM00838">
    <property type="entry name" value="EFG_C"/>
    <property type="match status" value="1"/>
</dbReference>
<dbReference type="SUPFAM" id="SSF54980">
    <property type="entry name" value="EF-G C-terminal domain-like"/>
    <property type="match status" value="2"/>
</dbReference>
<dbReference type="FunFam" id="3.30.70.870:FF:000002">
    <property type="entry name" value="Translation elongation factor 2"/>
    <property type="match status" value="1"/>
</dbReference>
<dbReference type="GO" id="GO:0043022">
    <property type="term" value="F:ribosome binding"/>
    <property type="evidence" value="ECO:0007669"/>
    <property type="project" value="TreeGrafter"/>
</dbReference>
<dbReference type="InterPro" id="IPR035647">
    <property type="entry name" value="EFG_III/V"/>
</dbReference>
<dbReference type="InterPro" id="IPR009000">
    <property type="entry name" value="Transl_B-barrel_sf"/>
</dbReference>
<evidence type="ECO:0000256" key="3">
    <source>
        <dbReference type="ARBA" id="ARBA00023134"/>
    </source>
</evidence>
<evidence type="ECO:0000256" key="1">
    <source>
        <dbReference type="ARBA" id="ARBA00004229"/>
    </source>
</evidence>
<dbReference type="AlphaFoldDB" id="B7FZP5"/>
<dbReference type="InParanoid" id="B7FZP5"/>
<dbReference type="GO" id="GO:0042256">
    <property type="term" value="P:cytosolic ribosome assembly"/>
    <property type="evidence" value="ECO:0007669"/>
    <property type="project" value="TreeGrafter"/>
</dbReference>
<dbReference type="eggNOG" id="KOG0467">
    <property type="taxonomic scope" value="Eukaryota"/>
</dbReference>
<dbReference type="PROSITE" id="PS51722">
    <property type="entry name" value="G_TR_2"/>
    <property type="match status" value="1"/>
</dbReference>
<dbReference type="Proteomes" id="UP000000759">
    <property type="component" value="Chromosome 8"/>
</dbReference>